<dbReference type="Pfam" id="PF00990">
    <property type="entry name" value="GGDEF"/>
    <property type="match status" value="1"/>
</dbReference>
<name>A0A5D4XGM7_9GAMM</name>
<dbReference type="InterPro" id="IPR029787">
    <property type="entry name" value="Nucleotide_cyclase"/>
</dbReference>
<dbReference type="PANTHER" id="PTHR45138:SF9">
    <property type="entry name" value="DIGUANYLATE CYCLASE DGCM-RELATED"/>
    <property type="match status" value="1"/>
</dbReference>
<keyword evidence="3" id="KW-1133">Transmembrane helix</keyword>
<dbReference type="PANTHER" id="PTHR45138">
    <property type="entry name" value="REGULATORY COMPONENTS OF SENSORY TRANSDUCTION SYSTEM"/>
    <property type="match status" value="1"/>
</dbReference>
<keyword evidence="6" id="KW-1185">Reference proteome</keyword>
<dbReference type="InterPro" id="IPR000160">
    <property type="entry name" value="GGDEF_dom"/>
</dbReference>
<dbReference type="EC" id="2.7.7.65" evidence="1"/>
<dbReference type="SUPFAM" id="SSF48452">
    <property type="entry name" value="TPR-like"/>
    <property type="match status" value="2"/>
</dbReference>
<dbReference type="AlphaFoldDB" id="A0A5D4XGM7"/>
<dbReference type="RefSeq" id="WP_149104473.1">
    <property type="nucleotide sequence ID" value="NZ_VTFT01000002.1"/>
</dbReference>
<dbReference type="OrthoDB" id="9803824at2"/>
<keyword evidence="3" id="KW-0812">Transmembrane</keyword>
<keyword evidence="3" id="KW-0472">Membrane</keyword>
<dbReference type="SMART" id="SM00267">
    <property type="entry name" value="GGDEF"/>
    <property type="match status" value="1"/>
</dbReference>
<dbReference type="SUPFAM" id="SSF55073">
    <property type="entry name" value="Nucleotide cyclase"/>
    <property type="match status" value="1"/>
</dbReference>
<dbReference type="InterPro" id="IPR043128">
    <property type="entry name" value="Rev_trsase/Diguanyl_cyclase"/>
</dbReference>
<sequence>MQRTVLLPGTWLLLLTLVLAPLRGDTQPPYELDPDARRCYQLRHSDQAAAIRLADERLESGGLAPPDALVFEACRAISHAIMGNADAARAGVDAVEALLASQPMPAGFELRALSNAGATLQLAGDITGALQAYERGLRAAEREDAWEAQVTTLINIAMIHGDELAAYEEAEELFRRAAEINDANATRKAVLSYNRGLNLLRMGRREEAPAQMELALATARATGDAVTAARSEAELAALSAAPDARARLGRLFAQQRSGGDVSGAARSAVLQAQLALDEGDTGRALADVERALGLLPDGAFPSERRDALELRIAALLAQGNWREAYRTSAGMHDQQWRRLRAIQLGSIARVQATLVDEHNRDELVLARQQGALSALEASHERRQRNLAIAALGLLVALALGFFVYQRRITRRLRSLSTRDSLTKLLNRHAAGKRLDAMVPARVDAGDARAVVFLIDIDGFKGINDRQGHGAGDAALVTVARTLAAACSADAVVARWGGEEFLVGERGLDRQRAAEAAERLRLAISGATFGGGVGTVTVSIGFAGAPVFPPAGGATAGAASGHWPDAVILADRALYAAKRGGRNTWVGLWGRSGAQAAIDDVLEDPSAAIAGGDVLVSAGHPGFAWPRGAPE</sequence>
<dbReference type="CDD" id="cd01949">
    <property type="entry name" value="GGDEF"/>
    <property type="match status" value="1"/>
</dbReference>
<comment type="catalytic activity">
    <reaction evidence="2">
        <text>2 GTP = 3',3'-c-di-GMP + 2 diphosphate</text>
        <dbReference type="Rhea" id="RHEA:24898"/>
        <dbReference type="ChEBI" id="CHEBI:33019"/>
        <dbReference type="ChEBI" id="CHEBI:37565"/>
        <dbReference type="ChEBI" id="CHEBI:58805"/>
        <dbReference type="EC" id="2.7.7.65"/>
    </reaction>
</comment>
<dbReference type="PROSITE" id="PS50887">
    <property type="entry name" value="GGDEF"/>
    <property type="match status" value="1"/>
</dbReference>
<evidence type="ECO:0000256" key="2">
    <source>
        <dbReference type="ARBA" id="ARBA00034247"/>
    </source>
</evidence>
<comment type="caution">
    <text evidence="5">The sequence shown here is derived from an EMBL/GenBank/DDBJ whole genome shotgun (WGS) entry which is preliminary data.</text>
</comment>
<evidence type="ECO:0000259" key="4">
    <source>
        <dbReference type="PROSITE" id="PS50887"/>
    </source>
</evidence>
<dbReference type="InterPro" id="IPR019734">
    <property type="entry name" value="TPR_rpt"/>
</dbReference>
<dbReference type="GO" id="GO:0052621">
    <property type="term" value="F:diguanylate cyclase activity"/>
    <property type="evidence" value="ECO:0007669"/>
    <property type="project" value="UniProtKB-EC"/>
</dbReference>
<proteinExistence type="predicted"/>
<protein>
    <recommendedName>
        <fullName evidence="1">diguanylate cyclase</fullName>
        <ecNumber evidence="1">2.7.7.65</ecNumber>
    </recommendedName>
</protein>
<gene>
    <name evidence="5" type="ORF">FZO89_16275</name>
</gene>
<feature type="transmembrane region" description="Helical" evidence="3">
    <location>
        <begin position="386"/>
        <end position="404"/>
    </location>
</feature>
<evidence type="ECO:0000313" key="6">
    <source>
        <dbReference type="Proteomes" id="UP000324973"/>
    </source>
</evidence>
<feature type="domain" description="GGDEF" evidence="4">
    <location>
        <begin position="447"/>
        <end position="589"/>
    </location>
</feature>
<evidence type="ECO:0000313" key="5">
    <source>
        <dbReference type="EMBL" id="TYT23777.1"/>
    </source>
</evidence>
<dbReference type="Proteomes" id="UP000324973">
    <property type="component" value="Unassembled WGS sequence"/>
</dbReference>
<dbReference type="InterPro" id="IPR050469">
    <property type="entry name" value="Diguanylate_Cyclase"/>
</dbReference>
<reference evidence="5 6" key="1">
    <citation type="submission" date="2019-08" db="EMBL/GenBank/DDBJ databases">
        <title>Luteimonas viscosus sp. nov., isolated from soil of a sunflower field.</title>
        <authorList>
            <person name="Jianli Z."/>
            <person name="Ying Z."/>
        </authorList>
    </citation>
    <scope>NUCLEOTIDE SEQUENCE [LARGE SCALE GENOMIC DNA]</scope>
    <source>
        <strain evidence="5 6">XBU10</strain>
    </source>
</reference>
<dbReference type="InterPro" id="IPR011990">
    <property type="entry name" value="TPR-like_helical_dom_sf"/>
</dbReference>
<organism evidence="5 6">
    <name type="scientific">Luteimonas viscosa</name>
    <dbReference type="NCBI Taxonomy" id="1132694"/>
    <lineage>
        <taxon>Bacteria</taxon>
        <taxon>Pseudomonadati</taxon>
        <taxon>Pseudomonadota</taxon>
        <taxon>Gammaproteobacteria</taxon>
        <taxon>Lysobacterales</taxon>
        <taxon>Lysobacteraceae</taxon>
        <taxon>Luteimonas</taxon>
    </lineage>
</organism>
<accession>A0A5D4XGM7</accession>
<evidence type="ECO:0000256" key="1">
    <source>
        <dbReference type="ARBA" id="ARBA00012528"/>
    </source>
</evidence>
<evidence type="ECO:0000256" key="3">
    <source>
        <dbReference type="SAM" id="Phobius"/>
    </source>
</evidence>
<dbReference type="SMART" id="SM00028">
    <property type="entry name" value="TPR"/>
    <property type="match status" value="3"/>
</dbReference>
<dbReference type="Gene3D" id="3.30.70.270">
    <property type="match status" value="1"/>
</dbReference>
<dbReference type="NCBIfam" id="TIGR00254">
    <property type="entry name" value="GGDEF"/>
    <property type="match status" value="1"/>
</dbReference>
<dbReference type="EMBL" id="VTFT01000002">
    <property type="protein sequence ID" value="TYT23777.1"/>
    <property type="molecule type" value="Genomic_DNA"/>
</dbReference>
<dbReference type="Gene3D" id="1.25.40.10">
    <property type="entry name" value="Tetratricopeptide repeat domain"/>
    <property type="match status" value="1"/>
</dbReference>